<keyword evidence="2" id="KW-1185">Reference proteome</keyword>
<sequence>MTMRRRVRHDDAIAQTMEWTVESQPANETGAAQMADGIRG</sequence>
<evidence type="ECO:0000313" key="2">
    <source>
        <dbReference type="Proteomes" id="UP000216725"/>
    </source>
</evidence>
<gene>
    <name evidence="1" type="ORF">PSRA_0051</name>
</gene>
<organism evidence="1 2">
    <name type="scientific">Pseudoscardovia radai</name>
    <dbReference type="NCBI Taxonomy" id="987066"/>
    <lineage>
        <taxon>Bacteria</taxon>
        <taxon>Bacillati</taxon>
        <taxon>Actinomycetota</taxon>
        <taxon>Actinomycetes</taxon>
        <taxon>Bifidobacteriales</taxon>
        <taxon>Bifidobacteriaceae</taxon>
        <taxon>Pseudoscardovia</taxon>
    </lineage>
</organism>
<evidence type="ECO:0000313" key="1">
    <source>
        <dbReference type="EMBL" id="OZG53244.1"/>
    </source>
</evidence>
<protein>
    <submittedName>
        <fullName evidence="1">Uncharacterized protein</fullName>
    </submittedName>
</protein>
<proteinExistence type="predicted"/>
<name>A0A261F2A1_9BIFI</name>
<comment type="caution">
    <text evidence="1">The sequence shown here is derived from an EMBL/GenBank/DDBJ whole genome shotgun (WGS) entry which is preliminary data.</text>
</comment>
<dbReference type="AlphaFoldDB" id="A0A261F2A1"/>
<dbReference type="EMBL" id="MWWR01000002">
    <property type="protein sequence ID" value="OZG53244.1"/>
    <property type="molecule type" value="Genomic_DNA"/>
</dbReference>
<accession>A0A261F2A1</accession>
<reference evidence="1 2" key="1">
    <citation type="journal article" date="2017" name="BMC Genomics">
        <title>Comparative genomic and phylogenomic analyses of the Bifidobacteriaceae family.</title>
        <authorList>
            <person name="Lugli G.A."/>
            <person name="Milani C."/>
            <person name="Turroni F."/>
            <person name="Duranti S."/>
            <person name="Mancabelli L."/>
            <person name="Mangifesta M."/>
            <person name="Ferrario C."/>
            <person name="Modesto M."/>
            <person name="Mattarelli P."/>
            <person name="Jiri K."/>
            <person name="van Sinderen D."/>
            <person name="Ventura M."/>
        </authorList>
    </citation>
    <scope>NUCLEOTIDE SEQUENCE [LARGE SCALE GENOMIC DNA]</scope>
    <source>
        <strain evidence="1 2">DSM 24742</strain>
    </source>
</reference>
<dbReference type="Proteomes" id="UP000216725">
    <property type="component" value="Unassembled WGS sequence"/>
</dbReference>